<evidence type="ECO:0000313" key="5">
    <source>
        <dbReference type="EMBL" id="HIZ39182.1"/>
    </source>
</evidence>
<dbReference type="GO" id="GO:0004331">
    <property type="term" value="F:fructose-2,6-bisphosphate 2-phosphatase activity"/>
    <property type="evidence" value="ECO:0007669"/>
    <property type="project" value="TreeGrafter"/>
</dbReference>
<dbReference type="InterPro" id="IPR051695">
    <property type="entry name" value="Phosphoglycerate_Mutase"/>
</dbReference>
<feature type="site" description="Transition state stabilizer" evidence="4">
    <location>
        <position position="153"/>
    </location>
</feature>
<dbReference type="PIRSF" id="PIRSF000709">
    <property type="entry name" value="6PFK_2-Ptase"/>
    <property type="match status" value="1"/>
</dbReference>
<dbReference type="GO" id="GO:0005829">
    <property type="term" value="C:cytosol"/>
    <property type="evidence" value="ECO:0007669"/>
    <property type="project" value="TreeGrafter"/>
</dbReference>
<reference evidence="5" key="2">
    <citation type="submission" date="2021-04" db="EMBL/GenBank/DDBJ databases">
        <authorList>
            <person name="Gilroy R."/>
        </authorList>
    </citation>
    <scope>NUCLEOTIDE SEQUENCE</scope>
    <source>
        <strain evidence="5">CHK179-28034</strain>
    </source>
</reference>
<accession>A0A9D2EL19</accession>
<dbReference type="CDD" id="cd07067">
    <property type="entry name" value="HP_PGM_like"/>
    <property type="match status" value="1"/>
</dbReference>
<dbReference type="PANTHER" id="PTHR46517">
    <property type="entry name" value="FRUCTOSE-2,6-BISPHOSPHATASE TIGAR"/>
    <property type="match status" value="1"/>
</dbReference>
<feature type="active site" description="Tele-phosphohistidine intermediate" evidence="2">
    <location>
        <position position="8"/>
    </location>
</feature>
<evidence type="ECO:0000256" key="3">
    <source>
        <dbReference type="PIRSR" id="PIRSR613078-2"/>
    </source>
</evidence>
<comment type="caution">
    <text evidence="5">The sequence shown here is derived from an EMBL/GenBank/DDBJ whole genome shotgun (WGS) entry which is preliminary data.</text>
</comment>
<evidence type="ECO:0000256" key="1">
    <source>
        <dbReference type="ARBA" id="ARBA00022801"/>
    </source>
</evidence>
<dbReference type="GO" id="GO:0043456">
    <property type="term" value="P:regulation of pentose-phosphate shunt"/>
    <property type="evidence" value="ECO:0007669"/>
    <property type="project" value="TreeGrafter"/>
</dbReference>
<feature type="binding site" evidence="3">
    <location>
        <begin position="7"/>
        <end position="14"/>
    </location>
    <ligand>
        <name>substrate</name>
    </ligand>
</feature>
<evidence type="ECO:0000256" key="4">
    <source>
        <dbReference type="PIRSR" id="PIRSR613078-3"/>
    </source>
</evidence>
<dbReference type="EMBL" id="DXBR01000046">
    <property type="protein sequence ID" value="HIZ39182.1"/>
    <property type="molecule type" value="Genomic_DNA"/>
</dbReference>
<name>A0A9D2EL19_9FIRM</name>
<dbReference type="Pfam" id="PF00300">
    <property type="entry name" value="His_Phos_1"/>
    <property type="match status" value="1"/>
</dbReference>
<dbReference type="Proteomes" id="UP000824049">
    <property type="component" value="Unassembled WGS sequence"/>
</dbReference>
<dbReference type="SUPFAM" id="SSF53254">
    <property type="entry name" value="Phosphoglycerate mutase-like"/>
    <property type="match status" value="1"/>
</dbReference>
<evidence type="ECO:0000313" key="6">
    <source>
        <dbReference type="Proteomes" id="UP000824049"/>
    </source>
</evidence>
<proteinExistence type="predicted"/>
<dbReference type="SMART" id="SM00855">
    <property type="entry name" value="PGAM"/>
    <property type="match status" value="1"/>
</dbReference>
<protein>
    <submittedName>
        <fullName evidence="5">Histidine phosphatase family protein</fullName>
    </submittedName>
</protein>
<feature type="binding site" evidence="3">
    <location>
        <position position="92"/>
    </location>
    <ligand>
        <name>substrate</name>
    </ligand>
</feature>
<feature type="active site" description="Proton donor/acceptor" evidence="2">
    <location>
        <position position="81"/>
    </location>
</feature>
<dbReference type="AlphaFoldDB" id="A0A9D2EL19"/>
<sequence length="203" mass="23425">MDIYFLRHGETKWNTLGRIQGQKNTKLSEKGIEQAKLTAEGMKDIPFDAIYSSPLERAYLTARIVRGERDIPIKLDERLKEIGFGADEGRYKSRILGNPSYTRKQRYFNDPAHYRGTKGGEGFREVNQRTLSFINEVLIPLESQKECVLVASHVNAIRSFILQLNHRPLEDIKRTTFNKNCAVAKFECKNGIITMVYESKVFY</sequence>
<keyword evidence="1" id="KW-0378">Hydrolase</keyword>
<dbReference type="InterPro" id="IPR029033">
    <property type="entry name" value="His_PPase_superfam"/>
</dbReference>
<gene>
    <name evidence="5" type="ORF">H9968_04530</name>
</gene>
<reference evidence="5" key="1">
    <citation type="journal article" date="2021" name="PeerJ">
        <title>Extensive microbial diversity within the chicken gut microbiome revealed by metagenomics and culture.</title>
        <authorList>
            <person name="Gilroy R."/>
            <person name="Ravi A."/>
            <person name="Getino M."/>
            <person name="Pursley I."/>
            <person name="Horton D.L."/>
            <person name="Alikhan N.F."/>
            <person name="Baker D."/>
            <person name="Gharbi K."/>
            <person name="Hall N."/>
            <person name="Watson M."/>
            <person name="Adriaenssens E.M."/>
            <person name="Foster-Nyarko E."/>
            <person name="Jarju S."/>
            <person name="Secka A."/>
            <person name="Antonio M."/>
            <person name="Oren A."/>
            <person name="Chaudhuri R.R."/>
            <person name="La Ragione R."/>
            <person name="Hildebrand F."/>
            <person name="Pallen M.J."/>
        </authorList>
    </citation>
    <scope>NUCLEOTIDE SEQUENCE</scope>
    <source>
        <strain evidence="5">CHK179-28034</strain>
    </source>
</reference>
<dbReference type="PANTHER" id="PTHR46517:SF1">
    <property type="entry name" value="FRUCTOSE-2,6-BISPHOSPHATASE TIGAR"/>
    <property type="match status" value="1"/>
</dbReference>
<organism evidence="5 6">
    <name type="scientific">Candidatus Anaerobutyricum stercoris</name>
    <dbReference type="NCBI Taxonomy" id="2838457"/>
    <lineage>
        <taxon>Bacteria</taxon>
        <taxon>Bacillati</taxon>
        <taxon>Bacillota</taxon>
        <taxon>Clostridia</taxon>
        <taxon>Lachnospirales</taxon>
        <taxon>Lachnospiraceae</taxon>
        <taxon>Anaerobutyricum</taxon>
    </lineage>
</organism>
<feature type="binding site" evidence="3">
    <location>
        <position position="57"/>
    </location>
    <ligand>
        <name>substrate</name>
    </ligand>
</feature>
<dbReference type="GO" id="GO:0045820">
    <property type="term" value="P:negative regulation of glycolytic process"/>
    <property type="evidence" value="ECO:0007669"/>
    <property type="project" value="TreeGrafter"/>
</dbReference>
<dbReference type="InterPro" id="IPR013078">
    <property type="entry name" value="His_Pase_superF_clade-1"/>
</dbReference>
<dbReference type="Gene3D" id="3.40.50.1240">
    <property type="entry name" value="Phosphoglycerate mutase-like"/>
    <property type="match status" value="1"/>
</dbReference>
<evidence type="ECO:0000256" key="2">
    <source>
        <dbReference type="PIRSR" id="PIRSR613078-1"/>
    </source>
</evidence>